<evidence type="ECO:0000256" key="1">
    <source>
        <dbReference type="ARBA" id="ARBA00000385"/>
    </source>
</evidence>
<dbReference type="InterPro" id="IPR020103">
    <property type="entry name" value="PsdUridine_synth_cat_dom_sf"/>
</dbReference>
<evidence type="ECO:0000313" key="9">
    <source>
        <dbReference type="EMBL" id="RRQ20671.1"/>
    </source>
</evidence>
<dbReference type="Gene3D" id="3.30.2350.10">
    <property type="entry name" value="Pseudouridine synthase"/>
    <property type="match status" value="1"/>
</dbReference>
<comment type="catalytic activity">
    <reaction evidence="1 5">
        <text>uridine(55) in tRNA = pseudouridine(55) in tRNA</text>
        <dbReference type="Rhea" id="RHEA:42532"/>
        <dbReference type="Rhea" id="RHEA-COMP:10101"/>
        <dbReference type="Rhea" id="RHEA-COMP:10102"/>
        <dbReference type="ChEBI" id="CHEBI:65314"/>
        <dbReference type="ChEBI" id="CHEBI:65315"/>
        <dbReference type="EC" id="5.4.99.25"/>
    </reaction>
</comment>
<dbReference type="HAMAP" id="MF_01080">
    <property type="entry name" value="TruB_bact"/>
    <property type="match status" value="1"/>
</dbReference>
<evidence type="ECO:0000256" key="4">
    <source>
        <dbReference type="ARBA" id="ARBA00023235"/>
    </source>
</evidence>
<dbReference type="PANTHER" id="PTHR13767">
    <property type="entry name" value="TRNA-PSEUDOURIDINE SYNTHASE"/>
    <property type="match status" value="1"/>
</dbReference>
<accession>A0A426QFZ5</accession>
<dbReference type="SUPFAM" id="SSF88697">
    <property type="entry name" value="PUA domain-like"/>
    <property type="match status" value="1"/>
</dbReference>
<feature type="domain" description="Pseudouridine synthase II N-terminal" evidence="6">
    <location>
        <begin position="33"/>
        <end position="181"/>
    </location>
</feature>
<reference evidence="9 10" key="1">
    <citation type="journal article" date="2010" name="Int. J. Syst. Evol. Microbiol.">
        <title>Thiohalobacter thiocyanaticus gen. nov., sp. nov., a moderately halophilic, sulfur-oxidizing gammaproteobacterium from hypersaline lakes, that utilizes thiocyanate.</title>
        <authorList>
            <person name="Sorokin D.Y."/>
            <person name="Kovaleva O.L."/>
            <person name="Tourova T.P."/>
            <person name="Muyzer G."/>
        </authorList>
    </citation>
    <scope>NUCLEOTIDE SEQUENCE [LARGE SCALE GENOMIC DNA]</scope>
    <source>
        <strain evidence="9 10">Hrh1</strain>
    </source>
</reference>
<dbReference type="AlphaFoldDB" id="A0A426QFZ5"/>
<dbReference type="InterPro" id="IPR002501">
    <property type="entry name" value="PsdUridine_synth_N"/>
</dbReference>
<feature type="domain" description="tRNA pseudouridine synthase II TruB subfamily 1 C-terminal" evidence="7">
    <location>
        <begin position="246"/>
        <end position="302"/>
    </location>
</feature>
<comment type="caution">
    <text evidence="9">The sequence shown here is derived from an EMBL/GenBank/DDBJ whole genome shotgun (WGS) entry which is preliminary data.</text>
</comment>
<feature type="domain" description="tRNA pseudouridylate synthase B C-terminal" evidence="8">
    <location>
        <begin position="182"/>
        <end position="242"/>
    </location>
</feature>
<dbReference type="GO" id="GO:0031119">
    <property type="term" value="P:tRNA pseudouridine synthesis"/>
    <property type="evidence" value="ECO:0007669"/>
    <property type="project" value="UniProtKB-UniRule"/>
</dbReference>
<dbReference type="NCBIfam" id="TIGR00431">
    <property type="entry name" value="TruB"/>
    <property type="match status" value="1"/>
</dbReference>
<keyword evidence="4 5" id="KW-0413">Isomerase</keyword>
<dbReference type="EC" id="5.4.99.25" evidence="5"/>
<dbReference type="FunFam" id="3.30.2350.10:FF:000011">
    <property type="entry name" value="tRNA pseudouridine synthase B"/>
    <property type="match status" value="1"/>
</dbReference>
<dbReference type="Proteomes" id="UP000287798">
    <property type="component" value="Unassembled WGS sequence"/>
</dbReference>
<evidence type="ECO:0000256" key="5">
    <source>
        <dbReference type="HAMAP-Rule" id="MF_01080"/>
    </source>
</evidence>
<dbReference type="InterPro" id="IPR036974">
    <property type="entry name" value="PUA_sf"/>
</dbReference>
<evidence type="ECO:0000259" key="6">
    <source>
        <dbReference type="Pfam" id="PF01509"/>
    </source>
</evidence>
<organism evidence="9 10">
    <name type="scientific">Thiohalobacter thiocyanaticus</name>
    <dbReference type="NCBI Taxonomy" id="585455"/>
    <lineage>
        <taxon>Bacteria</taxon>
        <taxon>Pseudomonadati</taxon>
        <taxon>Pseudomonadota</taxon>
        <taxon>Gammaproteobacteria</taxon>
        <taxon>Thiohalobacterales</taxon>
        <taxon>Thiohalobacteraceae</taxon>
        <taxon>Thiohalobacter</taxon>
    </lineage>
</organism>
<feature type="active site" description="Nucleophile" evidence="5">
    <location>
        <position position="48"/>
    </location>
</feature>
<dbReference type="InterPro" id="IPR014780">
    <property type="entry name" value="tRNA_psdUridine_synth_TruB"/>
</dbReference>
<comment type="similarity">
    <text evidence="2 5">Belongs to the pseudouridine synthase TruB family. Type 1 subfamily.</text>
</comment>
<evidence type="ECO:0000259" key="8">
    <source>
        <dbReference type="Pfam" id="PF16198"/>
    </source>
</evidence>
<evidence type="ECO:0000256" key="3">
    <source>
        <dbReference type="ARBA" id="ARBA00022694"/>
    </source>
</evidence>
<keyword evidence="3 5" id="KW-0819">tRNA processing</keyword>
<evidence type="ECO:0000259" key="7">
    <source>
        <dbReference type="Pfam" id="PF09157"/>
    </source>
</evidence>
<name>A0A426QFZ5_9GAMM</name>
<protein>
    <recommendedName>
        <fullName evidence="5">tRNA pseudouridine synthase B</fullName>
        <ecNumber evidence="5">5.4.99.25</ecNumber>
    </recommendedName>
    <alternativeName>
        <fullName evidence="5">tRNA pseudouridine(55) synthase</fullName>
        <shortName evidence="5">Psi55 synthase</shortName>
    </alternativeName>
    <alternativeName>
        <fullName evidence="5">tRNA pseudouridylate synthase</fullName>
    </alternativeName>
    <alternativeName>
        <fullName evidence="5">tRNA-uridine isomerase</fullName>
    </alternativeName>
</protein>
<dbReference type="InterPro" id="IPR015240">
    <property type="entry name" value="tRNA_sdUridine_synth_fam1_C"/>
</dbReference>
<dbReference type="RefSeq" id="WP_125179883.1">
    <property type="nucleotide sequence ID" value="NZ_QZMU01000001.1"/>
</dbReference>
<dbReference type="Pfam" id="PF09157">
    <property type="entry name" value="TruB-C_2"/>
    <property type="match status" value="1"/>
</dbReference>
<gene>
    <name evidence="5 9" type="primary">truB</name>
    <name evidence="9" type="ORF">D6C00_00850</name>
</gene>
<dbReference type="GO" id="GO:0003723">
    <property type="term" value="F:RNA binding"/>
    <property type="evidence" value="ECO:0007669"/>
    <property type="project" value="InterPro"/>
</dbReference>
<dbReference type="PANTHER" id="PTHR13767:SF2">
    <property type="entry name" value="PSEUDOURIDYLATE SYNTHASE TRUB1"/>
    <property type="match status" value="1"/>
</dbReference>
<dbReference type="CDD" id="cd21152">
    <property type="entry name" value="PUA_TruB_bacterial"/>
    <property type="match status" value="1"/>
</dbReference>
<evidence type="ECO:0000313" key="10">
    <source>
        <dbReference type="Proteomes" id="UP000287798"/>
    </source>
</evidence>
<dbReference type="EMBL" id="QZMU01000001">
    <property type="protein sequence ID" value="RRQ20671.1"/>
    <property type="molecule type" value="Genomic_DNA"/>
</dbReference>
<dbReference type="Gene3D" id="2.30.130.10">
    <property type="entry name" value="PUA domain"/>
    <property type="match status" value="1"/>
</dbReference>
<dbReference type="GO" id="GO:1990481">
    <property type="term" value="P:mRNA pseudouridine synthesis"/>
    <property type="evidence" value="ECO:0007669"/>
    <property type="project" value="TreeGrafter"/>
</dbReference>
<sequence>MARHRPKGRNVNGILLLDKPTGITSNEALQIVKRLFKARKAGHTGSLDPLASGLLPICLGEATKASGFLLDADKHYQVRCKLGEKTATGDAEGEVTETRPIEGIDAARIESVLAGFRGEIVQIPPMYSAVKHQGQRLYKLARQGVEVEREPRHVTIHKLILEAVELPFFDLDVHCTKGTYVRTLAEDIGEALGCGAHVAELRRLGVGPYDSEKMVSMERLKELSEGSFENLDAFLLPIESALVQWPDVRLNDDAAYYVRQGQPVQVPHAPTSGWVRMYQGGGRFLGMGQILDDGRVAPRRLMAAGQAR</sequence>
<dbReference type="GO" id="GO:0160148">
    <property type="term" value="F:tRNA pseudouridine(55) synthase activity"/>
    <property type="evidence" value="ECO:0007669"/>
    <property type="project" value="UniProtKB-EC"/>
</dbReference>
<comment type="function">
    <text evidence="5">Responsible for synthesis of pseudouridine from uracil-55 in the psi GC loop of transfer RNAs.</text>
</comment>
<evidence type="ECO:0000256" key="2">
    <source>
        <dbReference type="ARBA" id="ARBA00005642"/>
    </source>
</evidence>
<dbReference type="Pfam" id="PF16198">
    <property type="entry name" value="TruB_C_2"/>
    <property type="match status" value="1"/>
</dbReference>
<dbReference type="OrthoDB" id="9802309at2"/>
<dbReference type="FunFam" id="2.30.130.10:FF:000012">
    <property type="entry name" value="tRNA pseudouridine synthase B"/>
    <property type="match status" value="1"/>
</dbReference>
<dbReference type="Pfam" id="PF01509">
    <property type="entry name" value="TruB_N"/>
    <property type="match status" value="1"/>
</dbReference>
<keyword evidence="10" id="KW-1185">Reference proteome</keyword>
<dbReference type="InterPro" id="IPR015947">
    <property type="entry name" value="PUA-like_sf"/>
</dbReference>
<dbReference type="InterPro" id="IPR032819">
    <property type="entry name" value="TruB_C"/>
</dbReference>
<proteinExistence type="inferred from homology"/>
<dbReference type="SUPFAM" id="SSF55120">
    <property type="entry name" value="Pseudouridine synthase"/>
    <property type="match status" value="1"/>
</dbReference>
<dbReference type="CDD" id="cd02573">
    <property type="entry name" value="PseudoU_synth_EcTruB"/>
    <property type="match status" value="1"/>
</dbReference>